<dbReference type="AlphaFoldDB" id="A0AAE0ZU55"/>
<keyword evidence="2" id="KW-1185">Reference proteome</keyword>
<organism evidence="1 2">
    <name type="scientific">Elysia crispata</name>
    <name type="common">lettuce slug</name>
    <dbReference type="NCBI Taxonomy" id="231223"/>
    <lineage>
        <taxon>Eukaryota</taxon>
        <taxon>Metazoa</taxon>
        <taxon>Spiralia</taxon>
        <taxon>Lophotrochozoa</taxon>
        <taxon>Mollusca</taxon>
        <taxon>Gastropoda</taxon>
        <taxon>Heterobranchia</taxon>
        <taxon>Euthyneura</taxon>
        <taxon>Panpulmonata</taxon>
        <taxon>Sacoglossa</taxon>
        <taxon>Placobranchoidea</taxon>
        <taxon>Plakobranchidae</taxon>
        <taxon>Elysia</taxon>
    </lineage>
</organism>
<reference evidence="1" key="1">
    <citation type="journal article" date="2023" name="G3 (Bethesda)">
        <title>A reference genome for the long-term kleptoplast-retaining sea slug Elysia crispata morphotype clarki.</title>
        <authorList>
            <person name="Eastman K.E."/>
            <person name="Pendleton A.L."/>
            <person name="Shaikh M.A."/>
            <person name="Suttiyut T."/>
            <person name="Ogas R."/>
            <person name="Tomko P."/>
            <person name="Gavelis G."/>
            <person name="Widhalm J.R."/>
            <person name="Wisecaver J.H."/>
        </authorList>
    </citation>
    <scope>NUCLEOTIDE SEQUENCE</scope>
    <source>
        <strain evidence="1">ECLA1</strain>
    </source>
</reference>
<comment type="caution">
    <text evidence="1">The sequence shown here is derived from an EMBL/GenBank/DDBJ whole genome shotgun (WGS) entry which is preliminary data.</text>
</comment>
<name>A0AAE0ZU55_9GAST</name>
<evidence type="ECO:0000313" key="1">
    <source>
        <dbReference type="EMBL" id="KAK3775718.1"/>
    </source>
</evidence>
<proteinExistence type="predicted"/>
<sequence length="74" mass="8163">MGDFVNSLTISITTANAHLLHGGMLSKIKLRPTNGTQTFILKSMLSALHKHAEKVSSSLTRDLFTELSKNVPRR</sequence>
<dbReference type="EMBL" id="JAWDGP010003283">
    <property type="protein sequence ID" value="KAK3775718.1"/>
    <property type="molecule type" value="Genomic_DNA"/>
</dbReference>
<evidence type="ECO:0000313" key="2">
    <source>
        <dbReference type="Proteomes" id="UP001283361"/>
    </source>
</evidence>
<gene>
    <name evidence="1" type="ORF">RRG08_044776</name>
</gene>
<accession>A0AAE0ZU55</accession>
<protein>
    <submittedName>
        <fullName evidence="1">Uncharacterized protein</fullName>
    </submittedName>
</protein>
<dbReference type="Proteomes" id="UP001283361">
    <property type="component" value="Unassembled WGS sequence"/>
</dbReference>